<accession>A0A0C3QEG9</accession>
<gene>
    <name evidence="2" type="ORF">M407DRAFT_214658</name>
</gene>
<evidence type="ECO:0000313" key="3">
    <source>
        <dbReference type="Proteomes" id="UP000054248"/>
    </source>
</evidence>
<dbReference type="OrthoDB" id="3254858at2759"/>
<keyword evidence="1" id="KW-1133">Transmembrane helix</keyword>
<dbReference type="Proteomes" id="UP000054248">
    <property type="component" value="Unassembled WGS sequence"/>
</dbReference>
<reference evidence="2 3" key="1">
    <citation type="submission" date="2014-04" db="EMBL/GenBank/DDBJ databases">
        <authorList>
            <consortium name="DOE Joint Genome Institute"/>
            <person name="Kuo A."/>
            <person name="Girlanda M."/>
            <person name="Perotto S."/>
            <person name="Kohler A."/>
            <person name="Nagy L.G."/>
            <person name="Floudas D."/>
            <person name="Copeland A."/>
            <person name="Barry K.W."/>
            <person name="Cichocki N."/>
            <person name="Veneault-Fourrey C."/>
            <person name="LaButti K."/>
            <person name="Lindquist E.A."/>
            <person name="Lipzen A."/>
            <person name="Lundell T."/>
            <person name="Morin E."/>
            <person name="Murat C."/>
            <person name="Sun H."/>
            <person name="Tunlid A."/>
            <person name="Henrissat B."/>
            <person name="Grigoriev I.V."/>
            <person name="Hibbett D.S."/>
            <person name="Martin F."/>
            <person name="Nordberg H.P."/>
            <person name="Cantor M.N."/>
            <person name="Hua S.X."/>
        </authorList>
    </citation>
    <scope>NUCLEOTIDE SEQUENCE [LARGE SCALE GENOMIC DNA]</scope>
    <source>
        <strain evidence="2 3">MUT 4182</strain>
    </source>
</reference>
<name>A0A0C3QEG9_9AGAM</name>
<dbReference type="HOGENOM" id="CLU_092548_0_0_1"/>
<keyword evidence="1" id="KW-0472">Membrane</keyword>
<proteinExistence type="predicted"/>
<evidence type="ECO:0000256" key="1">
    <source>
        <dbReference type="SAM" id="Phobius"/>
    </source>
</evidence>
<evidence type="ECO:0000313" key="2">
    <source>
        <dbReference type="EMBL" id="KIO23394.1"/>
    </source>
</evidence>
<reference evidence="3" key="2">
    <citation type="submission" date="2015-01" db="EMBL/GenBank/DDBJ databases">
        <title>Evolutionary Origins and Diversification of the Mycorrhizal Mutualists.</title>
        <authorList>
            <consortium name="DOE Joint Genome Institute"/>
            <consortium name="Mycorrhizal Genomics Consortium"/>
            <person name="Kohler A."/>
            <person name="Kuo A."/>
            <person name="Nagy L.G."/>
            <person name="Floudas D."/>
            <person name="Copeland A."/>
            <person name="Barry K.W."/>
            <person name="Cichocki N."/>
            <person name="Veneault-Fourrey C."/>
            <person name="LaButti K."/>
            <person name="Lindquist E.A."/>
            <person name="Lipzen A."/>
            <person name="Lundell T."/>
            <person name="Morin E."/>
            <person name="Murat C."/>
            <person name="Riley R."/>
            <person name="Ohm R."/>
            <person name="Sun H."/>
            <person name="Tunlid A."/>
            <person name="Henrissat B."/>
            <person name="Grigoriev I.V."/>
            <person name="Hibbett D.S."/>
            <person name="Martin F."/>
        </authorList>
    </citation>
    <scope>NUCLEOTIDE SEQUENCE [LARGE SCALE GENOMIC DNA]</scope>
    <source>
        <strain evidence="3">MUT 4182</strain>
    </source>
</reference>
<protein>
    <submittedName>
        <fullName evidence="2">Uncharacterized protein</fullName>
    </submittedName>
</protein>
<dbReference type="EMBL" id="KN823085">
    <property type="protein sequence ID" value="KIO23394.1"/>
    <property type="molecule type" value="Genomic_DNA"/>
</dbReference>
<feature type="transmembrane region" description="Helical" evidence="1">
    <location>
        <begin position="40"/>
        <end position="61"/>
    </location>
</feature>
<keyword evidence="1" id="KW-0812">Transmembrane</keyword>
<sequence length="263" mass="29418">MSSSSLPPPPSSVISLARQIELDPDPFGTEPNQSTSDRHFYFIAGGVVGGVVALFAACTVWRIRLVRRRRAALGLPPVSPRVRRLNLEDEDSVDHKPTFHDAWMEIGSVTDGERLRWDQIRALSSTRVSSLLAPPKAEEMGSPFEGYFSSILELVSIDRLDKALLKTAQKDRLPDYQKSEIITSVIIVMPQPRRHSVAETRRTCGLDLELGVHECPWPEDCLRGIDQDIGVNIDVITDDDRGFTLVYPDPGTIIPWLWGAEHR</sequence>
<dbReference type="AlphaFoldDB" id="A0A0C3QEG9"/>
<keyword evidence="3" id="KW-1185">Reference proteome</keyword>
<organism evidence="2 3">
    <name type="scientific">Tulasnella calospora MUT 4182</name>
    <dbReference type="NCBI Taxonomy" id="1051891"/>
    <lineage>
        <taxon>Eukaryota</taxon>
        <taxon>Fungi</taxon>
        <taxon>Dikarya</taxon>
        <taxon>Basidiomycota</taxon>
        <taxon>Agaricomycotina</taxon>
        <taxon>Agaricomycetes</taxon>
        <taxon>Cantharellales</taxon>
        <taxon>Tulasnellaceae</taxon>
        <taxon>Tulasnella</taxon>
    </lineage>
</organism>